<dbReference type="AlphaFoldDB" id="A0A2J9KNA2"/>
<evidence type="ECO:0000313" key="6">
    <source>
        <dbReference type="Proteomes" id="UP001209486"/>
    </source>
</evidence>
<evidence type="ECO:0000313" key="5">
    <source>
        <dbReference type="Proteomes" id="UP000575397"/>
    </source>
</evidence>
<protein>
    <submittedName>
        <fullName evidence="2">RloB domain-containing protein</fullName>
    </submittedName>
</protein>
<dbReference type="Proteomes" id="UP001209486">
    <property type="component" value="Unassembled WGS sequence"/>
</dbReference>
<dbReference type="EMBL" id="UGGQ01000006">
    <property type="protein sequence ID" value="STO16363.1"/>
    <property type="molecule type" value="Genomic_DNA"/>
</dbReference>
<evidence type="ECO:0000313" key="3">
    <source>
        <dbReference type="EMBL" id="STO16363.1"/>
    </source>
</evidence>
<organism evidence="2 5">
    <name type="scientific">Mobiluncus mulieris</name>
    <dbReference type="NCBI Taxonomy" id="2052"/>
    <lineage>
        <taxon>Bacteria</taxon>
        <taxon>Bacillati</taxon>
        <taxon>Actinomycetota</taxon>
        <taxon>Actinomycetes</taxon>
        <taxon>Actinomycetales</taxon>
        <taxon>Actinomycetaceae</taxon>
        <taxon>Mobiluncus</taxon>
    </lineage>
</organism>
<reference evidence="2 5" key="3">
    <citation type="submission" date="2020-04" db="EMBL/GenBank/DDBJ databases">
        <title>Antimicrobial susceptibility and clonality of vaginal-derived multi-drug resistant Mobiluncus isolates in China.</title>
        <authorList>
            <person name="Zhang X."/>
        </authorList>
    </citation>
    <scope>NUCLEOTIDE SEQUENCE [LARGE SCALE GENOMIC DNA]</scope>
    <source>
        <strain evidence="2 5">12</strain>
    </source>
</reference>
<name>A0A2J9KNA2_9ACTO</name>
<dbReference type="Proteomes" id="UP000575397">
    <property type="component" value="Unassembled WGS sequence"/>
</dbReference>
<dbReference type="Proteomes" id="UP000255284">
    <property type="component" value="Unassembled WGS sequence"/>
</dbReference>
<dbReference type="GeneID" id="61168992"/>
<evidence type="ECO:0000313" key="1">
    <source>
        <dbReference type="EMBL" id="MCU9967923.1"/>
    </source>
</evidence>
<dbReference type="InterPro" id="IPR025591">
    <property type="entry name" value="RloB"/>
</dbReference>
<accession>A0A2J9KNA2</accession>
<proteinExistence type="predicted"/>
<evidence type="ECO:0000313" key="4">
    <source>
        <dbReference type="Proteomes" id="UP000255284"/>
    </source>
</evidence>
<dbReference type="Pfam" id="PF13707">
    <property type="entry name" value="RloB"/>
    <property type="match status" value="1"/>
</dbReference>
<dbReference type="RefSeq" id="WP_004013597.1">
    <property type="nucleotide sequence ID" value="NZ_CAMPUA010000001.1"/>
</dbReference>
<dbReference type="EMBL" id="VSZY01000001">
    <property type="protein sequence ID" value="MCU9967923.1"/>
    <property type="molecule type" value="Genomic_DNA"/>
</dbReference>
<sequence>MARRHSRSARPTFLIVTNGEVTERQYFEHFRRSVPSLRIKTIKGASPKQVVEAANKFSREAKREGAQYTKVWAVFDQDNFGKEIKDLRQSRQSCVLITSIPCFEVWLIWHFEDMGGAPETKQVQDRWEKVIGKYLAVNSKRAQTAKARKQIPGDFPYDKWSEAHQRYQRLNGEEISAPIGDILMELRNV</sequence>
<comment type="caution">
    <text evidence="2">The sequence shown here is derived from an EMBL/GenBank/DDBJ whole genome shotgun (WGS) entry which is preliminary data.</text>
</comment>
<reference evidence="3 4" key="1">
    <citation type="submission" date="2018-06" db="EMBL/GenBank/DDBJ databases">
        <authorList>
            <consortium name="Pathogen Informatics"/>
            <person name="Doyle S."/>
        </authorList>
    </citation>
    <scope>NUCLEOTIDE SEQUENCE [LARGE SCALE GENOMIC DNA]</scope>
    <source>
        <strain evidence="3 4">NCTC11819</strain>
    </source>
</reference>
<gene>
    <name evidence="1" type="ORF">FYZ43_00490</name>
    <name evidence="2" type="ORF">HHJ77_02920</name>
    <name evidence="3" type="ORF">NCTC11819_00930</name>
</gene>
<evidence type="ECO:0000313" key="2">
    <source>
        <dbReference type="EMBL" id="NMX02912.1"/>
    </source>
</evidence>
<reference evidence="1 6" key="2">
    <citation type="submission" date="2019-08" db="EMBL/GenBank/DDBJ databases">
        <title>Comparison of rpoB and gyrB Sequences from Mobiluncus Species and Development of a Multiplex PCR Method for Clinical Detection of Mobiluncus curtisii and Mobiluncus mulieris.</title>
        <authorList>
            <person name="Yang L."/>
            <person name="Shen Y."/>
            <person name="Xu G."/>
            <person name="Shu L.-B."/>
            <person name="Hu J."/>
            <person name="Zhang R."/>
            <person name="Wang Y."/>
            <person name="Zhou H.-W."/>
            <person name="Zhang X."/>
        </authorList>
    </citation>
    <scope>NUCLEOTIDE SEQUENCE [LARGE SCALE GENOMIC DNA]</scope>
    <source>
        <strain evidence="1 6">M26</strain>
    </source>
</reference>
<dbReference type="EMBL" id="JABCUS010000005">
    <property type="protein sequence ID" value="NMX02912.1"/>
    <property type="molecule type" value="Genomic_DNA"/>
</dbReference>
<dbReference type="OrthoDB" id="9796523at2"/>